<dbReference type="GO" id="GO:0030125">
    <property type="term" value="C:clathrin vesicle coat"/>
    <property type="evidence" value="ECO:0007669"/>
    <property type="project" value="TreeGrafter"/>
</dbReference>
<dbReference type="PROSITE" id="PS50942">
    <property type="entry name" value="ENTH"/>
    <property type="match status" value="1"/>
</dbReference>
<feature type="non-terminal residue" evidence="3">
    <location>
        <position position="1"/>
    </location>
</feature>
<evidence type="ECO:0000313" key="3">
    <source>
        <dbReference type="EMBL" id="GMR61260.1"/>
    </source>
</evidence>
<dbReference type="GO" id="GO:0006897">
    <property type="term" value="P:endocytosis"/>
    <property type="evidence" value="ECO:0007669"/>
    <property type="project" value="TreeGrafter"/>
</dbReference>
<sequence>LHITTIRRQVKNVANNFSDAHEKVREATSNDPWGPSTGLMSEIADLSNNPAAFTEIMSIIWKRLDDHGKNWRHVYKSLVLLDFLIKCGSEKVVQQCREKIDSIDTLRDFQHVEEGRDQGMNVREKAKQMAALLQDEERLKNERTRFMLTRNRFEQSSGVVDETRSSTSHARLQLPTEGDDARPGSLGEEEMQIALALSKEEHEREEEKRKGEVVLYQLALEESRKEGERLSTMPNNAVSGSALSQSALDDLLSLGVGQMTVAEPQPAHPIGSHTSAWDTPHFNGSWNPAPPTQAPPSSAPSAPVPTASVGPFSAWDAAPSAQPQSNGHADPFAALAQAPLQPQNGAQAS</sequence>
<dbReference type="Pfam" id="PF01417">
    <property type="entry name" value="ENTH"/>
    <property type="match status" value="1"/>
</dbReference>
<comment type="caution">
    <text evidence="3">The sequence shown here is derived from an EMBL/GenBank/DDBJ whole genome shotgun (WGS) entry which is preliminary data.</text>
</comment>
<dbReference type="EMBL" id="BTRK01000006">
    <property type="protein sequence ID" value="GMR61260.1"/>
    <property type="molecule type" value="Genomic_DNA"/>
</dbReference>
<dbReference type="FunFam" id="1.25.40.90:FF:000006">
    <property type="entry name" value="Clathrin interactor 1"/>
    <property type="match status" value="1"/>
</dbReference>
<dbReference type="SUPFAM" id="SSF48464">
    <property type="entry name" value="ENTH/VHS domain"/>
    <property type="match status" value="1"/>
</dbReference>
<keyword evidence="4" id="KW-1185">Reference proteome</keyword>
<evidence type="ECO:0000256" key="1">
    <source>
        <dbReference type="SAM" id="MobiDB-lite"/>
    </source>
</evidence>
<proteinExistence type="predicted"/>
<dbReference type="InterPro" id="IPR013809">
    <property type="entry name" value="ENTH"/>
</dbReference>
<gene>
    <name evidence="3" type="ORF">PMAYCL1PPCAC_31455</name>
</gene>
<name>A0AAN5IEN0_9BILA</name>
<dbReference type="CDD" id="cd16990">
    <property type="entry name" value="ENTH_Epsin"/>
    <property type="match status" value="1"/>
</dbReference>
<dbReference type="AlphaFoldDB" id="A0AAN5IEN0"/>
<dbReference type="PANTHER" id="PTHR12276">
    <property type="entry name" value="EPSIN/ENT-RELATED"/>
    <property type="match status" value="1"/>
</dbReference>
<feature type="compositionally biased region" description="Polar residues" evidence="1">
    <location>
        <begin position="272"/>
        <end position="286"/>
    </location>
</feature>
<dbReference type="GO" id="GO:0005886">
    <property type="term" value="C:plasma membrane"/>
    <property type="evidence" value="ECO:0007669"/>
    <property type="project" value="TreeGrafter"/>
</dbReference>
<dbReference type="Proteomes" id="UP001328107">
    <property type="component" value="Unassembled WGS sequence"/>
</dbReference>
<accession>A0AAN5IEN0</accession>
<dbReference type="GO" id="GO:0005768">
    <property type="term" value="C:endosome"/>
    <property type="evidence" value="ECO:0007669"/>
    <property type="project" value="TreeGrafter"/>
</dbReference>
<feature type="compositionally biased region" description="Low complexity" evidence="1">
    <location>
        <begin position="299"/>
        <end position="309"/>
    </location>
</feature>
<feature type="compositionally biased region" description="Low complexity" evidence="1">
    <location>
        <begin position="333"/>
        <end position="349"/>
    </location>
</feature>
<dbReference type="GO" id="GO:0005543">
    <property type="term" value="F:phospholipid binding"/>
    <property type="evidence" value="ECO:0007669"/>
    <property type="project" value="TreeGrafter"/>
</dbReference>
<feature type="region of interest" description="Disordered" evidence="1">
    <location>
        <begin position="157"/>
        <end position="185"/>
    </location>
</feature>
<reference evidence="4" key="1">
    <citation type="submission" date="2022-10" db="EMBL/GenBank/DDBJ databases">
        <title>Genome assembly of Pristionchus species.</title>
        <authorList>
            <person name="Yoshida K."/>
            <person name="Sommer R.J."/>
        </authorList>
    </citation>
    <scope>NUCLEOTIDE SEQUENCE [LARGE SCALE GENOMIC DNA]</scope>
    <source>
        <strain evidence="4">RS5460</strain>
    </source>
</reference>
<dbReference type="SMART" id="SM00273">
    <property type="entry name" value="ENTH"/>
    <property type="match status" value="1"/>
</dbReference>
<feature type="region of interest" description="Disordered" evidence="1">
    <location>
        <begin position="263"/>
        <end position="349"/>
    </location>
</feature>
<dbReference type="PANTHER" id="PTHR12276:SF115">
    <property type="entry name" value="FI19443P1"/>
    <property type="match status" value="1"/>
</dbReference>
<dbReference type="Gene3D" id="1.25.40.90">
    <property type="match status" value="1"/>
</dbReference>
<protein>
    <recommendedName>
        <fullName evidence="2">ENTH domain-containing protein</fullName>
    </recommendedName>
</protein>
<evidence type="ECO:0000259" key="2">
    <source>
        <dbReference type="PROSITE" id="PS50942"/>
    </source>
</evidence>
<feature type="compositionally biased region" description="Pro residues" evidence="1">
    <location>
        <begin position="288"/>
        <end position="298"/>
    </location>
</feature>
<dbReference type="GO" id="GO:0030276">
    <property type="term" value="F:clathrin binding"/>
    <property type="evidence" value="ECO:0007669"/>
    <property type="project" value="TreeGrafter"/>
</dbReference>
<dbReference type="InterPro" id="IPR008942">
    <property type="entry name" value="ENTH_VHS"/>
</dbReference>
<organism evidence="3 4">
    <name type="scientific">Pristionchus mayeri</name>
    <dbReference type="NCBI Taxonomy" id="1317129"/>
    <lineage>
        <taxon>Eukaryota</taxon>
        <taxon>Metazoa</taxon>
        <taxon>Ecdysozoa</taxon>
        <taxon>Nematoda</taxon>
        <taxon>Chromadorea</taxon>
        <taxon>Rhabditida</taxon>
        <taxon>Rhabditina</taxon>
        <taxon>Diplogasteromorpha</taxon>
        <taxon>Diplogasteroidea</taxon>
        <taxon>Neodiplogasteridae</taxon>
        <taxon>Pristionchus</taxon>
    </lineage>
</organism>
<feature type="domain" description="ENTH" evidence="2">
    <location>
        <begin position="12"/>
        <end position="143"/>
    </location>
</feature>
<evidence type="ECO:0000313" key="4">
    <source>
        <dbReference type="Proteomes" id="UP001328107"/>
    </source>
</evidence>